<dbReference type="EMBL" id="CACSAS010000001">
    <property type="protein sequence ID" value="CAA0087886.1"/>
    <property type="molecule type" value="Genomic_DNA"/>
</dbReference>
<feature type="transmembrane region" description="Helical" evidence="5">
    <location>
        <begin position="110"/>
        <end position="131"/>
    </location>
</feature>
<dbReference type="Pfam" id="PF01925">
    <property type="entry name" value="TauE"/>
    <property type="match status" value="1"/>
</dbReference>
<feature type="transmembrane region" description="Helical" evidence="5">
    <location>
        <begin position="243"/>
        <end position="260"/>
    </location>
</feature>
<keyword evidence="7" id="KW-1185">Reference proteome</keyword>
<organism evidence="6 7">
    <name type="scientific">Starkeya nomas</name>
    <dbReference type="NCBI Taxonomy" id="2666134"/>
    <lineage>
        <taxon>Bacteria</taxon>
        <taxon>Pseudomonadati</taxon>
        <taxon>Pseudomonadota</taxon>
        <taxon>Alphaproteobacteria</taxon>
        <taxon>Hyphomicrobiales</taxon>
        <taxon>Xanthobacteraceae</taxon>
        <taxon>Starkeya</taxon>
    </lineage>
</organism>
<feature type="transmembrane region" description="Helical" evidence="5">
    <location>
        <begin position="220"/>
        <end position="237"/>
    </location>
</feature>
<dbReference type="InterPro" id="IPR002781">
    <property type="entry name" value="TM_pro_TauE-like"/>
</dbReference>
<keyword evidence="4 5" id="KW-0472">Membrane</keyword>
<protein>
    <recommendedName>
        <fullName evidence="5">Probable membrane transporter protein</fullName>
    </recommendedName>
</protein>
<reference evidence="6 7" key="1">
    <citation type="submission" date="2019-12" db="EMBL/GenBank/DDBJ databases">
        <authorList>
            <person name="Reyes-Prieto M."/>
        </authorList>
    </citation>
    <scope>NUCLEOTIDE SEQUENCE [LARGE SCALE GENOMIC DNA]</scope>
    <source>
        <strain evidence="6">HF14-78462</strain>
    </source>
</reference>
<gene>
    <name evidence="6" type="ORF">STARVERO_00583</name>
</gene>
<keyword evidence="3 5" id="KW-1133">Transmembrane helix</keyword>
<dbReference type="RefSeq" id="WP_159597852.1">
    <property type="nucleotide sequence ID" value="NZ_CACSAS010000001.1"/>
</dbReference>
<evidence type="ECO:0000256" key="5">
    <source>
        <dbReference type="RuleBase" id="RU363041"/>
    </source>
</evidence>
<keyword evidence="5" id="KW-1003">Cell membrane</keyword>
<dbReference type="Proteomes" id="UP000433050">
    <property type="component" value="Unassembled WGS sequence"/>
</dbReference>
<evidence type="ECO:0000256" key="1">
    <source>
        <dbReference type="ARBA" id="ARBA00004141"/>
    </source>
</evidence>
<evidence type="ECO:0000256" key="4">
    <source>
        <dbReference type="ARBA" id="ARBA00023136"/>
    </source>
</evidence>
<dbReference type="GO" id="GO:0005886">
    <property type="term" value="C:plasma membrane"/>
    <property type="evidence" value="ECO:0007669"/>
    <property type="project" value="UniProtKB-SubCell"/>
</dbReference>
<dbReference type="InterPro" id="IPR051598">
    <property type="entry name" value="TSUP/Inactive_protease-like"/>
</dbReference>
<keyword evidence="2 5" id="KW-0812">Transmembrane</keyword>
<feature type="transmembrane region" description="Helical" evidence="5">
    <location>
        <begin position="84"/>
        <end position="104"/>
    </location>
</feature>
<name>A0A5S9ND63_9HYPH</name>
<evidence type="ECO:0000256" key="2">
    <source>
        <dbReference type="ARBA" id="ARBA00022692"/>
    </source>
</evidence>
<feature type="transmembrane region" description="Helical" evidence="5">
    <location>
        <begin position="272"/>
        <end position="289"/>
    </location>
</feature>
<feature type="transmembrane region" description="Helical" evidence="5">
    <location>
        <begin position="169"/>
        <end position="185"/>
    </location>
</feature>
<proteinExistence type="inferred from homology"/>
<accession>A0A5S9ND63</accession>
<dbReference type="PANTHER" id="PTHR43701:SF12">
    <property type="entry name" value="MEMBRANE TRANSPORTER PROTEIN YTNM-RELATED"/>
    <property type="match status" value="1"/>
</dbReference>
<sequence length="308" mass="32804">MTIYLPIAELPVNIFTLLAMGIAVGFISGMFGVGGGFLMTPLLIFLGVPPAVAVASVSTHMAASSFSGTLTYMRRKLVDVQLGLVLLTGGLTGTLAGVVTFMVLRRFGQLDLVIAITYIVLLGTIGTLMVVESLRALLREWRGEKASVKRPGAHPWFLRMPFKMRFRQSRIYVSAIPVVTIGFAIGFLGALMGIGGGFLLVPALIYLLRVPTLTSVATSLMLTLVTMVAAIVMHAVLNQTVDAVLGLVLMVGGTIGTQFGTRAGQSMKAENLRLLLGLLVLAVGLRVAVDQTTRPADLYAVTIDERAR</sequence>
<evidence type="ECO:0000256" key="3">
    <source>
        <dbReference type="ARBA" id="ARBA00022989"/>
    </source>
</evidence>
<evidence type="ECO:0000313" key="6">
    <source>
        <dbReference type="EMBL" id="CAA0087886.1"/>
    </source>
</evidence>
<comment type="similarity">
    <text evidence="5">Belongs to the 4-toluene sulfonate uptake permease (TSUP) (TC 2.A.102) family.</text>
</comment>
<feature type="transmembrane region" description="Helical" evidence="5">
    <location>
        <begin position="12"/>
        <end position="37"/>
    </location>
</feature>
<evidence type="ECO:0000313" key="7">
    <source>
        <dbReference type="Proteomes" id="UP000433050"/>
    </source>
</evidence>
<comment type="subcellular location">
    <subcellularLocation>
        <location evidence="5">Cell membrane</location>
        <topology evidence="5">Multi-pass membrane protein</topology>
    </subcellularLocation>
    <subcellularLocation>
        <location evidence="1">Membrane</location>
        <topology evidence="1">Multi-pass membrane protein</topology>
    </subcellularLocation>
</comment>
<dbReference type="AlphaFoldDB" id="A0A5S9ND63"/>
<dbReference type="PANTHER" id="PTHR43701">
    <property type="entry name" value="MEMBRANE TRANSPORTER PROTEIN MJ0441-RELATED"/>
    <property type="match status" value="1"/>
</dbReference>
<feature type="transmembrane region" description="Helical" evidence="5">
    <location>
        <begin position="43"/>
        <end position="63"/>
    </location>
</feature>